<keyword evidence="2" id="KW-1133">Transmembrane helix</keyword>
<feature type="region of interest" description="Disordered" evidence="1">
    <location>
        <begin position="456"/>
        <end position="482"/>
    </location>
</feature>
<keyword evidence="2" id="KW-0472">Membrane</keyword>
<proteinExistence type="predicted"/>
<feature type="region of interest" description="Disordered" evidence="1">
    <location>
        <begin position="569"/>
        <end position="588"/>
    </location>
</feature>
<evidence type="ECO:0000313" key="4">
    <source>
        <dbReference type="EMBL" id="WLD59549.1"/>
    </source>
</evidence>
<keyword evidence="3" id="KW-0732">Signal</keyword>
<dbReference type="AlphaFoldDB" id="A0AB38YKF4"/>
<dbReference type="EMBL" id="CP101717">
    <property type="protein sequence ID" value="WLD59549.1"/>
    <property type="molecule type" value="Genomic_DNA"/>
</dbReference>
<sequence length="588" mass="66615">MVNPLSLLRTCLTLCLVAWLAMPIEAQASVLANVNKTTLVEGDTLVLRIRTRAENSEIDLAPLLTDFRVLSQSHMTSSTSFSGVRNTFLEWELQLAPRKTGRLEIPALTVGNEQTRPIAITVLEMSPQQRSQQRQMVQLDVEVNEHELYVGQSTVVTLELLYTVNVNGTFADVSPENAEWEQLGERMNGITQRNGQEYRYTRFHYLYTPTQPGTVELPAFTFNGTYRQNAWAPAQTINGLQSDPIPLQVKPIPDSFPANARWLPARDLTLTEQWSEDSLSVPSGHQITRTANLAATGPARHRLPELLSNQNLPSGVRAYPSLPDTQQQITNGQRRSVRQERASYLFGQSGEYELPEIRIPWWDLDNDQLRWAQLPARTIRVVGPATLPLTQDAPTAQTTLPSLDEAISRGPSRLYWLLMILFILNGALLWYLLNRPGQPWLISLRHRLRWRPRRRLPQRSNSEPAASVANKEPENRHKLRAKGPDWRQPLIELAHSQQWGTLLNTLAKQFASDGWPDVDAVSARHQKPNFAALVRDTQALHYGADTGSEAEQRLLSTRWEALLTGWQDSKPVRSKSSKNDRIKKLYPD</sequence>
<dbReference type="RefSeq" id="WP_304996841.1">
    <property type="nucleotide sequence ID" value="NZ_CP101717.1"/>
</dbReference>
<accession>A0AB38YKF4</accession>
<dbReference type="Pfam" id="PF13584">
    <property type="entry name" value="BatD"/>
    <property type="match status" value="2"/>
</dbReference>
<feature type="transmembrane region" description="Helical" evidence="2">
    <location>
        <begin position="414"/>
        <end position="433"/>
    </location>
</feature>
<feature type="compositionally biased region" description="Basic and acidic residues" evidence="1">
    <location>
        <begin position="577"/>
        <end position="588"/>
    </location>
</feature>
<reference evidence="4" key="1">
    <citation type="submission" date="2022-07" db="EMBL/GenBank/DDBJ databases">
        <title>Complete genome sequence of Salinispirillum sp. LH10-3-1 capable of multiple carbohydrate inversion isolated from a soda lake.</title>
        <authorList>
            <person name="Liu J."/>
            <person name="Zhai Y."/>
            <person name="Zhang H."/>
            <person name="Yang H."/>
            <person name="Qu J."/>
            <person name="Li J."/>
        </authorList>
    </citation>
    <scope>NUCLEOTIDE SEQUENCE</scope>
    <source>
        <strain evidence="4">LH 10-3-1</strain>
    </source>
</reference>
<dbReference type="PANTHER" id="PTHR40940:SF1">
    <property type="entry name" value="PROTEIN BATD"/>
    <property type="match status" value="1"/>
</dbReference>
<dbReference type="PANTHER" id="PTHR40940">
    <property type="entry name" value="PROTEIN BATD-RELATED"/>
    <property type="match status" value="1"/>
</dbReference>
<protein>
    <submittedName>
        <fullName evidence="4">BatD family protein</fullName>
    </submittedName>
</protein>
<gene>
    <name evidence="4" type="ORF">NFC81_07150</name>
</gene>
<name>A0AB38YKF4_9GAMM</name>
<evidence type="ECO:0000256" key="3">
    <source>
        <dbReference type="SAM" id="SignalP"/>
    </source>
</evidence>
<keyword evidence="2" id="KW-0812">Transmembrane</keyword>
<feature type="signal peptide" evidence="3">
    <location>
        <begin position="1"/>
        <end position="28"/>
    </location>
</feature>
<evidence type="ECO:0000256" key="1">
    <source>
        <dbReference type="SAM" id="MobiDB-lite"/>
    </source>
</evidence>
<evidence type="ECO:0000256" key="2">
    <source>
        <dbReference type="SAM" id="Phobius"/>
    </source>
</evidence>
<dbReference type="InterPro" id="IPR025738">
    <property type="entry name" value="BatD"/>
</dbReference>
<organism evidence="4">
    <name type="scientific">Salinispirillum sp. LH 10-3-1</name>
    <dbReference type="NCBI Taxonomy" id="2952525"/>
    <lineage>
        <taxon>Bacteria</taxon>
        <taxon>Pseudomonadati</taxon>
        <taxon>Pseudomonadota</taxon>
        <taxon>Gammaproteobacteria</taxon>
        <taxon>Oceanospirillales</taxon>
        <taxon>Saccharospirillaceae</taxon>
        <taxon>Salinispirillum</taxon>
    </lineage>
</organism>
<feature type="chain" id="PRO_5044244032" evidence="3">
    <location>
        <begin position="29"/>
        <end position="588"/>
    </location>
</feature>